<dbReference type="Proteomes" id="UP000239001">
    <property type="component" value="Unassembled WGS sequence"/>
</dbReference>
<feature type="transmembrane region" description="Helical" evidence="1">
    <location>
        <begin position="336"/>
        <end position="357"/>
    </location>
</feature>
<protein>
    <submittedName>
        <fullName evidence="2">Uncharacterized protein</fullName>
    </submittedName>
</protein>
<proteinExistence type="predicted"/>
<feature type="transmembrane region" description="Helical" evidence="1">
    <location>
        <begin position="84"/>
        <end position="110"/>
    </location>
</feature>
<dbReference type="AlphaFoldDB" id="A0A2T1LSZ6"/>
<feature type="transmembrane region" description="Helical" evidence="1">
    <location>
        <begin position="47"/>
        <end position="72"/>
    </location>
</feature>
<organism evidence="2 3">
    <name type="scientific">Aphanothece hegewaldii CCALA 016</name>
    <dbReference type="NCBI Taxonomy" id="2107694"/>
    <lineage>
        <taxon>Bacteria</taxon>
        <taxon>Bacillati</taxon>
        <taxon>Cyanobacteriota</taxon>
        <taxon>Cyanophyceae</taxon>
        <taxon>Oscillatoriophycideae</taxon>
        <taxon>Chroococcales</taxon>
        <taxon>Aphanothecaceae</taxon>
        <taxon>Aphanothece</taxon>
    </lineage>
</organism>
<keyword evidence="1" id="KW-0812">Transmembrane</keyword>
<gene>
    <name evidence="2" type="ORF">C7H19_20225</name>
</gene>
<comment type="caution">
    <text evidence="2">The sequence shown here is derived from an EMBL/GenBank/DDBJ whole genome shotgun (WGS) entry which is preliminary data.</text>
</comment>
<keyword evidence="3" id="KW-1185">Reference proteome</keyword>
<evidence type="ECO:0000256" key="1">
    <source>
        <dbReference type="SAM" id="Phobius"/>
    </source>
</evidence>
<sequence length="361" mass="37782">MFVFTPLLGATLSDVLQNGLEDAQKVSQTWDNNWNLVFGNGSVGGQTLYAAITNLGLLFAVAALILSGVRIYRALNESRPVDAVAVFWAVLAISLFAGQGALLAICVIQLRSLVNQVSNGVLAGTLAGVKIDEVLKELQGGMILKSVLEFIYKPCLSMQGQDQVACLQGAAGQADVIANTIGAAFGPLNWIGSIIDRFKDAGNALQQGDSFSLVGLFSPVWQPIVYSILYWCMQAYQHLLEAVLLVVGLMSPLAVGGSLYFFGVNSLVAWLTGFFSVALAKICFNILVGLAAVTATNSGVNDPGWFPLFVGVFAPVISFSLASGSGFVVWTAFTSIVGGTVTAGASAVMTGGIPLSAPSRN</sequence>
<dbReference type="RefSeq" id="WP_106458730.1">
    <property type="nucleotide sequence ID" value="NZ_PXOH01000031.1"/>
</dbReference>
<evidence type="ECO:0000313" key="2">
    <source>
        <dbReference type="EMBL" id="PSF33327.1"/>
    </source>
</evidence>
<feature type="transmembrane region" description="Helical" evidence="1">
    <location>
        <begin position="305"/>
        <end position="330"/>
    </location>
</feature>
<reference evidence="2 3" key="2">
    <citation type="submission" date="2018-03" db="EMBL/GenBank/DDBJ databases">
        <authorList>
            <person name="Keele B.F."/>
        </authorList>
    </citation>
    <scope>NUCLEOTIDE SEQUENCE [LARGE SCALE GENOMIC DNA]</scope>
    <source>
        <strain evidence="2 3">CCALA 016</strain>
    </source>
</reference>
<keyword evidence="1" id="KW-1133">Transmembrane helix</keyword>
<feature type="transmembrane region" description="Helical" evidence="1">
    <location>
        <begin position="268"/>
        <end position="293"/>
    </location>
</feature>
<accession>A0A2T1LSZ6</accession>
<reference evidence="2 3" key="1">
    <citation type="submission" date="2018-03" db="EMBL/GenBank/DDBJ databases">
        <title>The ancient ancestry and fast evolution of plastids.</title>
        <authorList>
            <person name="Moore K.R."/>
            <person name="Magnabosco C."/>
            <person name="Momper L."/>
            <person name="Gold D.A."/>
            <person name="Bosak T."/>
            <person name="Fournier G.P."/>
        </authorList>
    </citation>
    <scope>NUCLEOTIDE SEQUENCE [LARGE SCALE GENOMIC DNA]</scope>
    <source>
        <strain evidence="2 3">CCALA 016</strain>
    </source>
</reference>
<keyword evidence="1" id="KW-0472">Membrane</keyword>
<dbReference type="OrthoDB" id="426035at2"/>
<name>A0A2T1LSZ6_9CHRO</name>
<dbReference type="EMBL" id="PXOH01000031">
    <property type="protein sequence ID" value="PSF33327.1"/>
    <property type="molecule type" value="Genomic_DNA"/>
</dbReference>
<feature type="transmembrane region" description="Helical" evidence="1">
    <location>
        <begin position="211"/>
        <end position="232"/>
    </location>
</feature>
<evidence type="ECO:0000313" key="3">
    <source>
        <dbReference type="Proteomes" id="UP000239001"/>
    </source>
</evidence>
<feature type="transmembrane region" description="Helical" evidence="1">
    <location>
        <begin position="239"/>
        <end position="262"/>
    </location>
</feature>